<dbReference type="Gene3D" id="3.90.550.50">
    <property type="match status" value="1"/>
</dbReference>
<keyword evidence="6 7" id="KW-0472">Membrane</keyword>
<protein>
    <recommendedName>
        <fullName evidence="9">Hexosyltransferase</fullName>
    </recommendedName>
</protein>
<comment type="subcellular location">
    <subcellularLocation>
        <location evidence="1">Membrane</location>
        <topology evidence="1">Single-pass type II membrane protein</topology>
    </subcellularLocation>
</comment>
<reference evidence="8" key="1">
    <citation type="submission" date="2021-01" db="EMBL/GenBank/DDBJ databases">
        <authorList>
            <person name="Corre E."/>
            <person name="Pelletier E."/>
            <person name="Niang G."/>
            <person name="Scheremetjew M."/>
            <person name="Finn R."/>
            <person name="Kale V."/>
            <person name="Holt S."/>
            <person name="Cochrane G."/>
            <person name="Meng A."/>
            <person name="Brown T."/>
            <person name="Cohen L."/>
        </authorList>
    </citation>
    <scope>NUCLEOTIDE SEQUENCE</scope>
    <source>
        <strain evidence="8">CCMP 769</strain>
    </source>
</reference>
<evidence type="ECO:0000256" key="7">
    <source>
        <dbReference type="SAM" id="Phobius"/>
    </source>
</evidence>
<name>A0A7S3EA79_9RHOD</name>
<dbReference type="EMBL" id="HBHW01012077">
    <property type="protein sequence ID" value="CAE0041421.1"/>
    <property type="molecule type" value="Transcribed_RNA"/>
</dbReference>
<evidence type="ECO:0000256" key="2">
    <source>
        <dbReference type="ARBA" id="ARBA00006462"/>
    </source>
</evidence>
<evidence type="ECO:0000256" key="6">
    <source>
        <dbReference type="ARBA" id="ARBA00023136"/>
    </source>
</evidence>
<organism evidence="8">
    <name type="scientific">Rhodosorus marinus</name>
    <dbReference type="NCBI Taxonomy" id="101924"/>
    <lineage>
        <taxon>Eukaryota</taxon>
        <taxon>Rhodophyta</taxon>
        <taxon>Stylonematophyceae</taxon>
        <taxon>Stylonematales</taxon>
        <taxon>Stylonemataceae</taxon>
        <taxon>Rhodosorus</taxon>
    </lineage>
</organism>
<proteinExistence type="inferred from homology"/>
<dbReference type="PANTHER" id="PTHR23033">
    <property type="entry name" value="BETA1,3-GALACTOSYLTRANSFERASE"/>
    <property type="match status" value="1"/>
</dbReference>
<dbReference type="PANTHER" id="PTHR23033:SF47">
    <property type="entry name" value="APPLE DOMAIN-CONTAINING PROTEIN-RELATED"/>
    <property type="match status" value="1"/>
</dbReference>
<evidence type="ECO:0000256" key="1">
    <source>
        <dbReference type="ARBA" id="ARBA00004606"/>
    </source>
</evidence>
<feature type="transmembrane region" description="Helical" evidence="7">
    <location>
        <begin position="38"/>
        <end position="59"/>
    </location>
</feature>
<comment type="similarity">
    <text evidence="2">Belongs to the glycosyltransferase 31 family. Beta3-Gal-T subfamily.</text>
</comment>
<dbReference type="GO" id="GO:0016020">
    <property type="term" value="C:membrane"/>
    <property type="evidence" value="ECO:0007669"/>
    <property type="project" value="UniProtKB-SubCell"/>
</dbReference>
<accession>A0A7S3EA79</accession>
<sequence>MNPVPTEAKKFWRRVGGKVSFSRIDRENGCGGFRGRGVVFFLSCAVLVVWVQVFLHILVSNEFNHGSSSKALHDLLAEDEAERQRAPRAEAAIQVADTKIQGVSVGSLANKDATHESARRHPDFESHRPMFNHLHDQILAAGRTDGAWDKVSKEVVIAVKTGSDVYNKRLEWVNKTWLAGRKMPCLLYIADRSNTSYIHSMVEYSKTLLKGAENVTEEGLFRRTFEGGWKGDKDKNLPGFALMYDLFPDKKYYFMVDDDTYVFLDNLGESILQGRFSRADEKPAYMGRFFAVPKPVRGCFDTILDRSPYFAHGGSGIMMNHASTALIRSRIAECISEFHGCWGGDIQTSLCWHRVTEGKNRKLEMKGRKRIFGAKIFEEIDKYVIVLQVPKLLHEPCTGPKPLLGQVELTFDRRL</sequence>
<evidence type="ECO:0000256" key="4">
    <source>
        <dbReference type="ARBA" id="ARBA00022968"/>
    </source>
</evidence>
<keyword evidence="4" id="KW-0735">Signal-anchor</keyword>
<dbReference type="InterPro" id="IPR026050">
    <property type="entry name" value="C1GALT1/C1GALT1_chp1"/>
</dbReference>
<evidence type="ECO:0000256" key="5">
    <source>
        <dbReference type="ARBA" id="ARBA00022989"/>
    </source>
</evidence>
<evidence type="ECO:0000313" key="8">
    <source>
        <dbReference type="EMBL" id="CAE0041421.1"/>
    </source>
</evidence>
<keyword evidence="5 7" id="KW-1133">Transmembrane helix</keyword>
<dbReference type="AlphaFoldDB" id="A0A7S3EA79"/>
<keyword evidence="3 7" id="KW-0812">Transmembrane</keyword>
<gene>
    <name evidence="8" type="ORF">RMAR00112_LOCUS9385</name>
</gene>
<evidence type="ECO:0000256" key="3">
    <source>
        <dbReference type="ARBA" id="ARBA00022692"/>
    </source>
</evidence>
<evidence type="ECO:0008006" key="9">
    <source>
        <dbReference type="Google" id="ProtNLM"/>
    </source>
</evidence>